<evidence type="ECO:0000256" key="1">
    <source>
        <dbReference type="SAM" id="Coils"/>
    </source>
</evidence>
<dbReference type="InterPro" id="IPR004827">
    <property type="entry name" value="bZIP"/>
</dbReference>
<dbReference type="InterPro" id="IPR000837">
    <property type="entry name" value="AP-1"/>
</dbReference>
<dbReference type="GeneID" id="100373869"/>
<keyword evidence="3" id="KW-1185">Reference proteome</keyword>
<dbReference type="SUPFAM" id="SSF57959">
    <property type="entry name" value="Leucine zipper domain"/>
    <property type="match status" value="1"/>
</dbReference>
<accession>A0ABM0GSJ9</accession>
<dbReference type="PANTHER" id="PTHR23351">
    <property type="entry name" value="FOS TRANSCRIPTION FACTOR-RELATED"/>
    <property type="match status" value="1"/>
</dbReference>
<dbReference type="PANTHER" id="PTHR23351:SF59">
    <property type="entry name" value="CYCLIC AMP-DEPENDENT TRANSCRIPTION FACTOR ATF-3-LIKE"/>
    <property type="match status" value="1"/>
</dbReference>
<dbReference type="Pfam" id="PF00170">
    <property type="entry name" value="bZIP_1"/>
    <property type="match status" value="1"/>
</dbReference>
<reference evidence="4" key="1">
    <citation type="submission" date="2025-08" db="UniProtKB">
        <authorList>
            <consortium name="RefSeq"/>
        </authorList>
    </citation>
    <scope>IDENTIFICATION</scope>
    <source>
        <tissue evidence="4">Testes</tissue>
    </source>
</reference>
<dbReference type="RefSeq" id="XP_002736446.1">
    <property type="nucleotide sequence ID" value="XM_002736400.2"/>
</dbReference>
<evidence type="ECO:0000313" key="4">
    <source>
        <dbReference type="RefSeq" id="XP_002736446.1"/>
    </source>
</evidence>
<dbReference type="InterPro" id="IPR046347">
    <property type="entry name" value="bZIP_sf"/>
</dbReference>
<proteinExistence type="predicted"/>
<sequence length="152" mass="17496">MSQTDQTTSTDFSDTNLFEALEISPDTMMHVDIMPLIKDGLKYTIQAKRRAQGLAELSVEQKRVRPEKLTPAEAERRRIRRERNRIAATKCRNKKRSQINTLDEESKRLEGLNHKLKEEIGKLQIEKSFLSDTLQAHLSICSLTQAPAIYDQ</sequence>
<feature type="coiled-coil region" evidence="1">
    <location>
        <begin position="72"/>
        <end position="126"/>
    </location>
</feature>
<dbReference type="PROSITE" id="PS50217">
    <property type="entry name" value="BZIP"/>
    <property type="match status" value="1"/>
</dbReference>
<feature type="domain" description="BZIP" evidence="2">
    <location>
        <begin position="74"/>
        <end position="137"/>
    </location>
</feature>
<dbReference type="PRINTS" id="PR00042">
    <property type="entry name" value="LEUZIPPRFOS"/>
</dbReference>
<protein>
    <submittedName>
        <fullName evidence="4">Cyclic AMP-dependent transcription factor ATF-3-like</fullName>
    </submittedName>
</protein>
<name>A0ABM0GSJ9_SACKO</name>
<evidence type="ECO:0000313" key="3">
    <source>
        <dbReference type="Proteomes" id="UP000694865"/>
    </source>
</evidence>
<dbReference type="PROSITE" id="PS00036">
    <property type="entry name" value="BZIP_BASIC"/>
    <property type="match status" value="1"/>
</dbReference>
<organism evidence="3 4">
    <name type="scientific">Saccoglossus kowalevskii</name>
    <name type="common">Acorn worm</name>
    <dbReference type="NCBI Taxonomy" id="10224"/>
    <lineage>
        <taxon>Eukaryota</taxon>
        <taxon>Metazoa</taxon>
        <taxon>Hemichordata</taxon>
        <taxon>Enteropneusta</taxon>
        <taxon>Harrimaniidae</taxon>
        <taxon>Saccoglossus</taxon>
    </lineage>
</organism>
<dbReference type="SMART" id="SM00338">
    <property type="entry name" value="BRLZ"/>
    <property type="match status" value="1"/>
</dbReference>
<dbReference type="Gene3D" id="1.20.5.170">
    <property type="match status" value="1"/>
</dbReference>
<dbReference type="Proteomes" id="UP000694865">
    <property type="component" value="Unplaced"/>
</dbReference>
<keyword evidence="1" id="KW-0175">Coiled coil</keyword>
<gene>
    <name evidence="4" type="primary">LOC100373869</name>
</gene>
<evidence type="ECO:0000259" key="2">
    <source>
        <dbReference type="PROSITE" id="PS50217"/>
    </source>
</evidence>